<dbReference type="InterPro" id="IPR019489">
    <property type="entry name" value="Clp_ATPase_C"/>
</dbReference>
<feature type="binding site" evidence="5">
    <location>
        <position position="345"/>
    </location>
    <ligand>
        <name>ATP</name>
        <dbReference type="ChEBI" id="CHEBI:30616"/>
    </ligand>
</feature>
<feature type="region of interest" description="Disordered" evidence="6">
    <location>
        <begin position="142"/>
        <end position="173"/>
    </location>
</feature>
<dbReference type="EMBL" id="CP004025">
    <property type="protein sequence ID" value="AGC44784.1"/>
    <property type="molecule type" value="Genomic_DNA"/>
</dbReference>
<dbReference type="GO" id="GO:0036402">
    <property type="term" value="F:proteasome-activating activity"/>
    <property type="evidence" value="ECO:0007669"/>
    <property type="project" value="UniProtKB-UniRule"/>
</dbReference>
<evidence type="ECO:0000256" key="3">
    <source>
        <dbReference type="ARBA" id="ARBA00022840"/>
    </source>
</evidence>
<dbReference type="NCBIfam" id="NF003544">
    <property type="entry name" value="PRK05201.1"/>
    <property type="match status" value="1"/>
</dbReference>
<keyword evidence="3 5" id="KW-0067">ATP-binding</keyword>
<evidence type="ECO:0000256" key="4">
    <source>
        <dbReference type="ARBA" id="ARBA00023186"/>
    </source>
</evidence>
<evidence type="ECO:0000256" key="2">
    <source>
        <dbReference type="ARBA" id="ARBA00022741"/>
    </source>
</evidence>
<evidence type="ECO:0000259" key="8">
    <source>
        <dbReference type="SMART" id="SM01086"/>
    </source>
</evidence>
<comment type="similarity">
    <text evidence="1 5">Belongs to the ClpX chaperone family. HslU subfamily.</text>
</comment>
<evidence type="ECO:0000256" key="1">
    <source>
        <dbReference type="ARBA" id="ARBA00009771"/>
    </source>
</evidence>
<evidence type="ECO:0000313" key="10">
    <source>
        <dbReference type="Proteomes" id="UP000011131"/>
    </source>
</evidence>
<gene>
    <name evidence="5" type="primary">hslU</name>
    <name evidence="9" type="ordered locus">MYSTI_03472</name>
</gene>
<feature type="binding site" evidence="5">
    <location>
        <position position="276"/>
    </location>
    <ligand>
        <name>ATP</name>
        <dbReference type="ChEBI" id="CHEBI:30616"/>
    </ligand>
</feature>
<feature type="domain" description="AAA+ ATPase" evidence="7">
    <location>
        <begin position="55"/>
        <end position="356"/>
    </location>
</feature>
<dbReference type="InterPro" id="IPR003593">
    <property type="entry name" value="AAA+_ATPase"/>
</dbReference>
<keyword evidence="5" id="KW-0963">Cytoplasm</keyword>
<dbReference type="Proteomes" id="UP000011131">
    <property type="component" value="Chromosome"/>
</dbReference>
<comment type="function">
    <text evidence="5">ATPase subunit of a proteasome-like degradation complex; this subunit has chaperone activity. The binding of ATP and its subsequent hydrolysis by HslU are essential for unfolding of protein substrates subsequently hydrolyzed by HslV. HslU recognizes the N-terminal part of its protein substrates and unfolds these before they are guided to HslV for hydrolysis.</text>
</comment>
<dbReference type="GO" id="GO:0043335">
    <property type="term" value="P:protein unfolding"/>
    <property type="evidence" value="ECO:0007669"/>
    <property type="project" value="UniProtKB-UniRule"/>
</dbReference>
<dbReference type="HOGENOM" id="CLU_033123_0_0_7"/>
<comment type="subunit">
    <text evidence="5">A double ring-shaped homohexamer of HslV is capped on each side by a ring-shaped HslU homohexamer. The assembly of the HslU/HslV complex is dependent on binding of ATP.</text>
</comment>
<dbReference type="Pfam" id="PF07724">
    <property type="entry name" value="AAA_2"/>
    <property type="match status" value="1"/>
</dbReference>
<dbReference type="eggNOG" id="COG1220">
    <property type="taxonomic scope" value="Bacteria"/>
</dbReference>
<dbReference type="SUPFAM" id="SSF52540">
    <property type="entry name" value="P-loop containing nucleoside triphosphate hydrolases"/>
    <property type="match status" value="1"/>
</dbReference>
<dbReference type="OrthoDB" id="9804062at2"/>
<feature type="binding site" evidence="5">
    <location>
        <begin position="66"/>
        <end position="71"/>
    </location>
    <ligand>
        <name>ATP</name>
        <dbReference type="ChEBI" id="CHEBI:30616"/>
    </ligand>
</feature>
<feature type="binding site" evidence="5">
    <location>
        <position position="24"/>
    </location>
    <ligand>
        <name>ATP</name>
        <dbReference type="ChEBI" id="CHEBI:30616"/>
    </ligand>
</feature>
<dbReference type="InterPro" id="IPR027417">
    <property type="entry name" value="P-loop_NTPase"/>
</dbReference>
<organism evidence="9 10">
    <name type="scientific">Myxococcus stipitatus (strain DSM 14675 / JCM 12634 / Mx s8)</name>
    <dbReference type="NCBI Taxonomy" id="1278073"/>
    <lineage>
        <taxon>Bacteria</taxon>
        <taxon>Pseudomonadati</taxon>
        <taxon>Myxococcota</taxon>
        <taxon>Myxococcia</taxon>
        <taxon>Myxococcales</taxon>
        <taxon>Cystobacterineae</taxon>
        <taxon>Myxococcaceae</taxon>
        <taxon>Myxococcus</taxon>
    </lineage>
</organism>
<dbReference type="STRING" id="1278073.MYSTI_03472"/>
<keyword evidence="4 5" id="KW-0143">Chaperone</keyword>
<dbReference type="KEGG" id="msd:MYSTI_03472"/>
<dbReference type="PATRIC" id="fig|1278073.3.peg.3534"/>
<accession>L7UEA6</accession>
<dbReference type="Pfam" id="PF00004">
    <property type="entry name" value="AAA"/>
    <property type="match status" value="1"/>
</dbReference>
<dbReference type="Gene3D" id="1.10.8.60">
    <property type="match status" value="1"/>
</dbReference>
<protein>
    <recommendedName>
        <fullName evidence="5">ATP-dependent protease ATPase subunit HslU</fullName>
    </recommendedName>
    <alternativeName>
        <fullName evidence="5">Unfoldase HslU</fullName>
    </alternativeName>
</protein>
<proteinExistence type="inferred from homology"/>
<dbReference type="GO" id="GO:0009376">
    <property type="term" value="C:HslUV protease complex"/>
    <property type="evidence" value="ECO:0007669"/>
    <property type="project" value="UniProtKB-UniRule"/>
</dbReference>
<dbReference type="CDD" id="cd19498">
    <property type="entry name" value="RecA-like_HslU"/>
    <property type="match status" value="1"/>
</dbReference>
<evidence type="ECO:0000259" key="7">
    <source>
        <dbReference type="SMART" id="SM00382"/>
    </source>
</evidence>
<dbReference type="NCBIfam" id="TIGR00390">
    <property type="entry name" value="hslU"/>
    <property type="match status" value="1"/>
</dbReference>
<reference evidence="9 10" key="1">
    <citation type="journal article" date="2013" name="Genome Announc.">
        <title>Complete genome sequence of Myxococcus stipitatus strain DSM 14675, a fruiting myxobacterium.</title>
        <authorList>
            <person name="Huntley S."/>
            <person name="Kneip S."/>
            <person name="Treuner-Lange A."/>
            <person name="Sogaard-Andersen L."/>
        </authorList>
    </citation>
    <scope>NUCLEOTIDE SEQUENCE [LARGE SCALE GENOMIC DNA]</scope>
    <source>
        <strain evidence="10">DSM 14675 / JCM 12634 / Mx s8</strain>
    </source>
</reference>
<name>L7UEA6_MYXSD</name>
<feature type="binding site" evidence="5">
    <location>
        <position position="417"/>
    </location>
    <ligand>
        <name>ATP</name>
        <dbReference type="ChEBI" id="CHEBI:30616"/>
    </ligand>
</feature>
<dbReference type="FunFam" id="3.40.50.300:FF:000220">
    <property type="entry name" value="ATP-dependent protease ATPase subunit HslU"/>
    <property type="match status" value="1"/>
</dbReference>
<dbReference type="GO" id="GO:0008233">
    <property type="term" value="F:peptidase activity"/>
    <property type="evidence" value="ECO:0007669"/>
    <property type="project" value="UniProtKB-KW"/>
</dbReference>
<dbReference type="PANTHER" id="PTHR48102:SF3">
    <property type="entry name" value="ATP-DEPENDENT PROTEASE ATPASE SUBUNIT HSLU"/>
    <property type="match status" value="1"/>
</dbReference>
<dbReference type="InterPro" id="IPR050052">
    <property type="entry name" value="ATP-dep_Clp_protease_ClpX"/>
</dbReference>
<feature type="domain" description="Clp ATPase C-terminal" evidence="8">
    <location>
        <begin position="359"/>
        <end position="453"/>
    </location>
</feature>
<dbReference type="AlphaFoldDB" id="L7UEA6"/>
<keyword evidence="10" id="KW-1185">Reference proteome</keyword>
<feature type="compositionally biased region" description="Pro residues" evidence="6">
    <location>
        <begin position="150"/>
        <end position="166"/>
    </location>
</feature>
<comment type="subcellular location">
    <subcellularLocation>
        <location evidence="5">Cytoplasm</location>
    </subcellularLocation>
</comment>
<keyword evidence="2 5" id="KW-0547">Nucleotide-binding</keyword>
<dbReference type="InterPro" id="IPR003959">
    <property type="entry name" value="ATPase_AAA_core"/>
</dbReference>
<dbReference type="HAMAP" id="MF_00249">
    <property type="entry name" value="HslU"/>
    <property type="match status" value="1"/>
</dbReference>
<dbReference type="SMART" id="SM00382">
    <property type="entry name" value="AAA"/>
    <property type="match status" value="1"/>
</dbReference>
<dbReference type="Gene3D" id="3.40.50.300">
    <property type="entry name" value="P-loop containing nucleotide triphosphate hydrolases"/>
    <property type="match status" value="2"/>
</dbReference>
<dbReference type="PANTHER" id="PTHR48102">
    <property type="entry name" value="ATP-DEPENDENT CLP PROTEASE ATP-BINDING SUBUNIT CLPX-LIKE, MITOCHONDRIAL-RELATED"/>
    <property type="match status" value="1"/>
</dbReference>
<dbReference type="GO" id="GO:0016887">
    <property type="term" value="F:ATP hydrolysis activity"/>
    <property type="evidence" value="ECO:0007669"/>
    <property type="project" value="InterPro"/>
</dbReference>
<keyword evidence="9" id="KW-0645">Protease</keyword>
<evidence type="ECO:0000313" key="9">
    <source>
        <dbReference type="EMBL" id="AGC44784.1"/>
    </source>
</evidence>
<evidence type="ECO:0000256" key="6">
    <source>
        <dbReference type="SAM" id="MobiDB-lite"/>
    </source>
</evidence>
<dbReference type="InterPro" id="IPR004491">
    <property type="entry name" value="HslU"/>
</dbReference>
<evidence type="ECO:0000256" key="5">
    <source>
        <dbReference type="HAMAP-Rule" id="MF_00249"/>
    </source>
</evidence>
<keyword evidence="9" id="KW-0378">Hydrolase</keyword>
<sequence>MAETRKTSTFTPREVVGELDRYIVGQSAAKRAVAIALRNRWRRQQVSDDLRDEIHPKNIIMMGPTGVGKTEIARRLAKLAQAPFVKVEASKFTEVGYVGRDVESMIRDLVEAAISLVRDEETEKVRPRAEEMAEDRLMELLSNNGAPRTPSSPPPFGFSPPPPPAPQRLGDSEREKLRAQLRAGTLDDQFVELEMSDSAPTFMRGFSGQGMEEIGVNLQDLFKNMPGMNKTRRRRVRVPEALQLLRQEEAQKLVDPDRVQREAVARAESSGIVFIDEIDKIASREGGGKGGGGPDISREGVQRDILPIVEGSTVNTKYGMVKTDHMLFIAAGAFHVSKPSDLIPELQGRFPIRVELEPLSGDDLIRILKEPKNSLLRQYTALLATEGVRLSFTDDAVTELARIAQQANERTQNIGARRLHTVLERLLDEVSFSASELGPRDFQVDGNYVRERLGAIIQDEDLSRYIL</sequence>
<dbReference type="Gene3D" id="1.10.8.10">
    <property type="entry name" value="DNA helicase RuvA subunit, C-terminal domain"/>
    <property type="match status" value="1"/>
</dbReference>
<dbReference type="GO" id="GO:0005524">
    <property type="term" value="F:ATP binding"/>
    <property type="evidence" value="ECO:0007669"/>
    <property type="project" value="UniProtKB-UniRule"/>
</dbReference>
<dbReference type="SMART" id="SM01086">
    <property type="entry name" value="ClpB_D2-small"/>
    <property type="match status" value="1"/>
</dbReference>
<dbReference type="RefSeq" id="WP_015349045.1">
    <property type="nucleotide sequence ID" value="NC_020126.1"/>
</dbReference>